<protein>
    <submittedName>
        <fullName evidence="2">TPR domain protein</fullName>
    </submittedName>
</protein>
<dbReference type="Pfam" id="PF12895">
    <property type="entry name" value="ANAPC3"/>
    <property type="match status" value="1"/>
</dbReference>
<evidence type="ECO:0000313" key="2">
    <source>
        <dbReference type="EMBL" id="OWK47526.1"/>
    </source>
</evidence>
<dbReference type="InterPro" id="IPR011990">
    <property type="entry name" value="TPR-like_helical_dom_sf"/>
</dbReference>
<gene>
    <name evidence="2" type="ORF">FRUB_01225</name>
</gene>
<name>A0A225EBZ6_9BACT</name>
<evidence type="ECO:0000313" key="3">
    <source>
        <dbReference type="Proteomes" id="UP000214646"/>
    </source>
</evidence>
<keyword evidence="3" id="KW-1185">Reference proteome</keyword>
<dbReference type="AlphaFoldDB" id="A0A225EBZ6"/>
<dbReference type="SMART" id="SM00028">
    <property type="entry name" value="TPR"/>
    <property type="match status" value="4"/>
</dbReference>
<feature type="signal peptide" evidence="1">
    <location>
        <begin position="1"/>
        <end position="25"/>
    </location>
</feature>
<comment type="caution">
    <text evidence="2">The sequence shown here is derived from an EMBL/GenBank/DDBJ whole genome shotgun (WGS) entry which is preliminary data.</text>
</comment>
<dbReference type="Proteomes" id="UP000214646">
    <property type="component" value="Unassembled WGS sequence"/>
</dbReference>
<accession>A0A225EBZ6</accession>
<dbReference type="PANTHER" id="PTHR12558">
    <property type="entry name" value="CELL DIVISION CYCLE 16,23,27"/>
    <property type="match status" value="1"/>
</dbReference>
<reference evidence="3" key="1">
    <citation type="submission" date="2017-06" db="EMBL/GenBank/DDBJ databases">
        <title>Genome analysis of Fimbriiglobus ruber SP5, the first member of the order Planctomycetales with confirmed chitinolytic capability.</title>
        <authorList>
            <person name="Ravin N.V."/>
            <person name="Rakitin A.L."/>
            <person name="Ivanova A.A."/>
            <person name="Beletsky A.V."/>
            <person name="Kulichevskaya I.S."/>
            <person name="Mardanov A.V."/>
            <person name="Dedysh S.N."/>
        </authorList>
    </citation>
    <scope>NUCLEOTIDE SEQUENCE [LARGE SCALE GENOMIC DNA]</scope>
    <source>
        <strain evidence="3">SP5</strain>
    </source>
</reference>
<keyword evidence="1" id="KW-0732">Signal</keyword>
<dbReference type="OrthoDB" id="9766710at2"/>
<dbReference type="PANTHER" id="PTHR12558:SF13">
    <property type="entry name" value="CELL DIVISION CYCLE PROTEIN 27 HOMOLOG"/>
    <property type="match status" value="1"/>
</dbReference>
<dbReference type="Gene3D" id="1.25.40.10">
    <property type="entry name" value="Tetratricopeptide repeat domain"/>
    <property type="match status" value="3"/>
</dbReference>
<evidence type="ECO:0000256" key="1">
    <source>
        <dbReference type="SAM" id="SignalP"/>
    </source>
</evidence>
<dbReference type="Pfam" id="PF13181">
    <property type="entry name" value="TPR_8"/>
    <property type="match status" value="1"/>
</dbReference>
<sequence>MAARLRVLLAAAVLGLGFVAGAAQAAPVPAGPSEEQLKEKALKLNELTSLEAAQARLTELLKDKDTAKRLVAVAFKVQKNTKDKEPAFKYHAALVLAKIAHNTKDYDAAEAFYDSCADQATKLQSGKMMLQAYEGLMDVYWEQKKFQAVEDVANKLLEVDGKEAENARMFIFEKMVQAKAKQGDTDGALRMLEGPLAKSKGYWFFLQIKGWVQREAGKTDDAIGTYEEVLDKIEGSKDLKEEAKPKLKKSIQYIMTGLYVDNKDVDKAAKILQQLIKEDPDNPTFYNDLGFIWADNDLKMDESEKLIRKALELDTVQRKKLLEEGKIDADTAKKDNAAYLDSLGWVLFKNKKYDEAKKYLELATKDDDEGKHIEIWDHLADCLVALGKKKEAVDIWQKSLKFEDVSKRDAERRKKVTEKMKKVKADLK</sequence>
<proteinExistence type="predicted"/>
<feature type="chain" id="PRO_5013302267" evidence="1">
    <location>
        <begin position="26"/>
        <end position="428"/>
    </location>
</feature>
<dbReference type="SUPFAM" id="SSF48452">
    <property type="entry name" value="TPR-like"/>
    <property type="match status" value="2"/>
</dbReference>
<dbReference type="Pfam" id="PF13174">
    <property type="entry name" value="TPR_6"/>
    <property type="match status" value="1"/>
</dbReference>
<organism evidence="2 3">
    <name type="scientific">Fimbriiglobus ruber</name>
    <dbReference type="NCBI Taxonomy" id="1908690"/>
    <lineage>
        <taxon>Bacteria</taxon>
        <taxon>Pseudomonadati</taxon>
        <taxon>Planctomycetota</taxon>
        <taxon>Planctomycetia</taxon>
        <taxon>Gemmatales</taxon>
        <taxon>Gemmataceae</taxon>
        <taxon>Fimbriiglobus</taxon>
    </lineage>
</organism>
<dbReference type="EMBL" id="NIDE01000001">
    <property type="protein sequence ID" value="OWK47526.1"/>
    <property type="molecule type" value="Genomic_DNA"/>
</dbReference>
<dbReference type="RefSeq" id="WP_088252614.1">
    <property type="nucleotide sequence ID" value="NZ_NIDE01000001.1"/>
</dbReference>
<dbReference type="InterPro" id="IPR019734">
    <property type="entry name" value="TPR_rpt"/>
</dbReference>